<dbReference type="AlphaFoldDB" id="X0VDJ6"/>
<comment type="caution">
    <text evidence="2">The sequence shown here is derived from an EMBL/GenBank/DDBJ whole genome shotgun (WGS) entry which is preliminary data.</text>
</comment>
<dbReference type="EMBL" id="BARS01029955">
    <property type="protein sequence ID" value="GAG10528.1"/>
    <property type="molecule type" value="Genomic_DNA"/>
</dbReference>
<accession>X0VDJ6</accession>
<protein>
    <submittedName>
        <fullName evidence="2">Uncharacterized protein</fullName>
    </submittedName>
</protein>
<evidence type="ECO:0000256" key="1">
    <source>
        <dbReference type="SAM" id="Coils"/>
    </source>
</evidence>
<reference evidence="2" key="1">
    <citation type="journal article" date="2014" name="Front. Microbiol.">
        <title>High frequency of phylogenetically diverse reductive dehalogenase-homologous genes in deep subseafloor sedimentary metagenomes.</title>
        <authorList>
            <person name="Kawai M."/>
            <person name="Futagami T."/>
            <person name="Toyoda A."/>
            <person name="Takaki Y."/>
            <person name="Nishi S."/>
            <person name="Hori S."/>
            <person name="Arai W."/>
            <person name="Tsubouchi T."/>
            <person name="Morono Y."/>
            <person name="Uchiyama I."/>
            <person name="Ito T."/>
            <person name="Fujiyama A."/>
            <person name="Inagaki F."/>
            <person name="Takami H."/>
        </authorList>
    </citation>
    <scope>NUCLEOTIDE SEQUENCE</scope>
    <source>
        <strain evidence="2">Expedition CK06-06</strain>
    </source>
</reference>
<gene>
    <name evidence="2" type="ORF">S01H1_46767</name>
</gene>
<proteinExistence type="predicted"/>
<feature type="coiled-coil region" evidence="1">
    <location>
        <begin position="22"/>
        <end position="49"/>
    </location>
</feature>
<organism evidence="2">
    <name type="scientific">marine sediment metagenome</name>
    <dbReference type="NCBI Taxonomy" id="412755"/>
    <lineage>
        <taxon>unclassified sequences</taxon>
        <taxon>metagenomes</taxon>
        <taxon>ecological metagenomes</taxon>
    </lineage>
</organism>
<sequence>MNINKLSVNELMLRNKDNIFLDTIIKEKAQRLEDENKRLRETLKNIENDDFQIPATIWEMRNKALGKVKEE</sequence>
<keyword evidence="1" id="KW-0175">Coiled coil</keyword>
<name>X0VDJ6_9ZZZZ</name>
<evidence type="ECO:0000313" key="2">
    <source>
        <dbReference type="EMBL" id="GAG10528.1"/>
    </source>
</evidence>